<proteinExistence type="predicted"/>
<dbReference type="AlphaFoldDB" id="A0AAE0SAB3"/>
<dbReference type="EMBL" id="JAEAOA010000073">
    <property type="protein sequence ID" value="KAK3588307.1"/>
    <property type="molecule type" value="Genomic_DNA"/>
</dbReference>
<organism evidence="1 2">
    <name type="scientific">Potamilus streckersoni</name>
    <dbReference type="NCBI Taxonomy" id="2493646"/>
    <lineage>
        <taxon>Eukaryota</taxon>
        <taxon>Metazoa</taxon>
        <taxon>Spiralia</taxon>
        <taxon>Lophotrochozoa</taxon>
        <taxon>Mollusca</taxon>
        <taxon>Bivalvia</taxon>
        <taxon>Autobranchia</taxon>
        <taxon>Heteroconchia</taxon>
        <taxon>Palaeoheterodonta</taxon>
        <taxon>Unionida</taxon>
        <taxon>Unionoidea</taxon>
        <taxon>Unionidae</taxon>
        <taxon>Ambleminae</taxon>
        <taxon>Lampsilini</taxon>
        <taxon>Potamilus</taxon>
    </lineage>
</organism>
<evidence type="ECO:0000313" key="1">
    <source>
        <dbReference type="EMBL" id="KAK3588307.1"/>
    </source>
</evidence>
<keyword evidence="2" id="KW-1185">Reference proteome</keyword>
<accession>A0AAE0SAB3</accession>
<reference evidence="1" key="1">
    <citation type="journal article" date="2021" name="Genome Biol. Evol.">
        <title>A High-Quality Reference Genome for a Parasitic Bivalve with Doubly Uniparental Inheritance (Bivalvia: Unionida).</title>
        <authorList>
            <person name="Smith C.H."/>
        </authorList>
    </citation>
    <scope>NUCLEOTIDE SEQUENCE</scope>
    <source>
        <strain evidence="1">CHS0354</strain>
    </source>
</reference>
<protein>
    <submittedName>
        <fullName evidence="1">Uncharacterized protein</fullName>
    </submittedName>
</protein>
<name>A0AAE0SAB3_9BIVA</name>
<reference evidence="1" key="3">
    <citation type="submission" date="2023-05" db="EMBL/GenBank/DDBJ databases">
        <authorList>
            <person name="Smith C.H."/>
        </authorList>
    </citation>
    <scope>NUCLEOTIDE SEQUENCE</scope>
    <source>
        <strain evidence="1">CHS0354</strain>
        <tissue evidence="1">Mantle</tissue>
    </source>
</reference>
<evidence type="ECO:0000313" key="2">
    <source>
        <dbReference type="Proteomes" id="UP001195483"/>
    </source>
</evidence>
<gene>
    <name evidence="1" type="ORF">CHS0354_000308</name>
</gene>
<sequence length="57" mass="6744">MAGTERHGNNREISELEHYYKTIMIETDEGPFLEWSYPKGTQEIDMKDIPLERKPSM</sequence>
<comment type="caution">
    <text evidence="1">The sequence shown here is derived from an EMBL/GenBank/DDBJ whole genome shotgun (WGS) entry which is preliminary data.</text>
</comment>
<feature type="non-terminal residue" evidence="1">
    <location>
        <position position="57"/>
    </location>
</feature>
<reference evidence="1" key="2">
    <citation type="journal article" date="2021" name="Genome Biol. Evol.">
        <title>Developing a high-quality reference genome for a parasitic bivalve with doubly uniparental inheritance (Bivalvia: Unionida).</title>
        <authorList>
            <person name="Smith C.H."/>
        </authorList>
    </citation>
    <scope>NUCLEOTIDE SEQUENCE</scope>
    <source>
        <strain evidence="1">CHS0354</strain>
        <tissue evidence="1">Mantle</tissue>
    </source>
</reference>
<dbReference type="Proteomes" id="UP001195483">
    <property type="component" value="Unassembled WGS sequence"/>
</dbReference>